<dbReference type="STRING" id="910964.GEAM_1208"/>
<organism evidence="7 8">
    <name type="scientific">Ewingella americana (strain ATCC 33852 / DSM 4580 / CCUG 14506 / JCM 5911 / LMG 7869 / NCTC 12157 / CDC 1468-78)</name>
    <dbReference type="NCBI Taxonomy" id="910964"/>
    <lineage>
        <taxon>Bacteria</taxon>
        <taxon>Pseudomonadati</taxon>
        <taxon>Pseudomonadota</taxon>
        <taxon>Gammaproteobacteria</taxon>
        <taxon>Enterobacterales</taxon>
        <taxon>Yersiniaceae</taxon>
        <taxon>Ewingella</taxon>
    </lineage>
</organism>
<proteinExistence type="inferred from homology"/>
<evidence type="ECO:0000256" key="3">
    <source>
        <dbReference type="ARBA" id="ARBA00022692"/>
    </source>
</evidence>
<dbReference type="EMBL" id="JMPJ01000037">
    <property type="protein sequence ID" value="KFC83578.1"/>
    <property type="molecule type" value="Genomic_DNA"/>
</dbReference>
<comment type="similarity">
    <text evidence="2">Belongs to the autoinducer-2 exporter (AI-2E) (TC 2.A.86) family.</text>
</comment>
<name>A0A085GIN3_EWIA3</name>
<protein>
    <submittedName>
        <fullName evidence="7">Putative membrane protein</fullName>
    </submittedName>
</protein>
<comment type="caution">
    <text evidence="7">The sequence shown here is derived from an EMBL/GenBank/DDBJ whole genome shotgun (WGS) entry which is preliminary data.</text>
</comment>
<gene>
    <name evidence="7" type="ORF">GEAM_1208</name>
</gene>
<dbReference type="Pfam" id="PF01594">
    <property type="entry name" value="AI-2E_transport"/>
    <property type="match status" value="1"/>
</dbReference>
<keyword evidence="4 6" id="KW-1133">Transmembrane helix</keyword>
<dbReference type="Proteomes" id="UP000028640">
    <property type="component" value="Unassembled WGS sequence"/>
</dbReference>
<reference evidence="7 8" key="1">
    <citation type="submission" date="2014-05" db="EMBL/GenBank/DDBJ databases">
        <title>ATOL: Assembling a taxonomically balanced genome-scale reconstruction of the evolutionary history of the Enterobacteriaceae.</title>
        <authorList>
            <person name="Plunkett G.III."/>
            <person name="Neeno-Eckwall E.C."/>
            <person name="Glasner J.D."/>
            <person name="Perna N.T."/>
        </authorList>
    </citation>
    <scope>NUCLEOTIDE SEQUENCE [LARGE SCALE GENOMIC DNA]</scope>
    <source>
        <strain evidence="7 8">ATCC 33852</strain>
    </source>
</reference>
<feature type="transmembrane region" description="Helical" evidence="6">
    <location>
        <begin position="60"/>
        <end position="83"/>
    </location>
</feature>
<keyword evidence="3 6" id="KW-0812">Transmembrane</keyword>
<evidence type="ECO:0000313" key="8">
    <source>
        <dbReference type="Proteomes" id="UP000028640"/>
    </source>
</evidence>
<evidence type="ECO:0000256" key="5">
    <source>
        <dbReference type="ARBA" id="ARBA00023136"/>
    </source>
</evidence>
<dbReference type="GeneID" id="78379550"/>
<dbReference type="AlphaFoldDB" id="A0A085GIN3"/>
<dbReference type="OrthoDB" id="8113193at2"/>
<evidence type="ECO:0000256" key="1">
    <source>
        <dbReference type="ARBA" id="ARBA00004141"/>
    </source>
</evidence>
<evidence type="ECO:0000313" key="7">
    <source>
        <dbReference type="EMBL" id="KFC83578.1"/>
    </source>
</evidence>
<feature type="transmembrane region" description="Helical" evidence="6">
    <location>
        <begin position="148"/>
        <end position="167"/>
    </location>
</feature>
<sequence>MQLMKSHHIRWLSLFIVMGGLLLILPLHLLACFIAGFVVYELVNGLTPHFQKIISGDRARWLVVALISTIVVSVLILAIAGIIDFLMDDIKNPVAFNAMVSRLLSDAQGRISPVMLHYLPANIEELQRQFLQWVREHVAMIQTVGKNAAHAFVTMLIGMILGAIISLQRPDKESQDAPLKNELLQRVRLLAKAFRNVVFAQFQISLINTVLSGVFLFGILPLFGIHLPLAKTLVAFTFICGLLPVIGNLISNTVIFIVGLSVSLWVGVGVLAYLIVIHKVEYFLNARIVGTRINAKSWEVLLAMLIFESAFGLPGVVAAPIYYAYLKSELKQAELI</sequence>
<feature type="transmembrane region" description="Helical" evidence="6">
    <location>
        <begin position="232"/>
        <end position="250"/>
    </location>
</feature>
<evidence type="ECO:0000256" key="6">
    <source>
        <dbReference type="SAM" id="Phobius"/>
    </source>
</evidence>
<evidence type="ECO:0000256" key="4">
    <source>
        <dbReference type="ARBA" id="ARBA00022989"/>
    </source>
</evidence>
<feature type="transmembrane region" description="Helical" evidence="6">
    <location>
        <begin position="256"/>
        <end position="277"/>
    </location>
</feature>
<keyword evidence="8" id="KW-1185">Reference proteome</keyword>
<evidence type="ECO:0000256" key="2">
    <source>
        <dbReference type="ARBA" id="ARBA00009773"/>
    </source>
</evidence>
<feature type="transmembrane region" description="Helical" evidence="6">
    <location>
        <begin position="298"/>
        <end position="325"/>
    </location>
</feature>
<comment type="subcellular location">
    <subcellularLocation>
        <location evidence="1">Membrane</location>
        <topology evidence="1">Multi-pass membrane protein</topology>
    </subcellularLocation>
</comment>
<feature type="transmembrane region" description="Helical" evidence="6">
    <location>
        <begin position="198"/>
        <end position="220"/>
    </location>
</feature>
<dbReference type="eggNOG" id="COG0628">
    <property type="taxonomic scope" value="Bacteria"/>
</dbReference>
<keyword evidence="5 6" id="KW-0472">Membrane</keyword>
<dbReference type="RefSeq" id="WP_034789483.1">
    <property type="nucleotide sequence ID" value="NZ_JMPJ01000037.1"/>
</dbReference>
<dbReference type="GO" id="GO:0016020">
    <property type="term" value="C:membrane"/>
    <property type="evidence" value="ECO:0007669"/>
    <property type="project" value="UniProtKB-SubCell"/>
</dbReference>
<accession>A0A085GIN3</accession>
<dbReference type="InterPro" id="IPR002549">
    <property type="entry name" value="AI-2E-like"/>
</dbReference>
<feature type="transmembrane region" description="Helical" evidence="6">
    <location>
        <begin position="12"/>
        <end position="40"/>
    </location>
</feature>